<dbReference type="EMBL" id="CADCXV010000740">
    <property type="protein sequence ID" value="CAB0034339.1"/>
    <property type="molecule type" value="Genomic_DNA"/>
</dbReference>
<dbReference type="Pfam" id="PF17921">
    <property type="entry name" value="Integrase_H2C2"/>
    <property type="match status" value="1"/>
</dbReference>
<dbReference type="InterPro" id="IPR041588">
    <property type="entry name" value="Integrase_H2C2"/>
</dbReference>
<protein>
    <recommendedName>
        <fullName evidence="1">RNA-directed DNA polymerase</fullName>
        <ecNumber evidence="1">2.7.7.49</ecNumber>
    </recommendedName>
</protein>
<dbReference type="Gene3D" id="3.30.420.10">
    <property type="entry name" value="Ribonuclease H-like superfamily/Ribonuclease H"/>
    <property type="match status" value="1"/>
</dbReference>
<dbReference type="Proteomes" id="UP000479190">
    <property type="component" value="Unassembled WGS sequence"/>
</dbReference>
<organism evidence="3 4">
    <name type="scientific">Trichogramma brassicae</name>
    <dbReference type="NCBI Taxonomy" id="86971"/>
    <lineage>
        <taxon>Eukaryota</taxon>
        <taxon>Metazoa</taxon>
        <taxon>Ecdysozoa</taxon>
        <taxon>Arthropoda</taxon>
        <taxon>Hexapoda</taxon>
        <taxon>Insecta</taxon>
        <taxon>Pterygota</taxon>
        <taxon>Neoptera</taxon>
        <taxon>Endopterygota</taxon>
        <taxon>Hymenoptera</taxon>
        <taxon>Apocrita</taxon>
        <taxon>Proctotrupomorpha</taxon>
        <taxon>Chalcidoidea</taxon>
        <taxon>Trichogrammatidae</taxon>
        <taxon>Trichogramma</taxon>
    </lineage>
</organism>
<dbReference type="OrthoDB" id="1430630at2759"/>
<dbReference type="PANTHER" id="PTHR37984:SF15">
    <property type="entry name" value="INTEGRASE CATALYTIC DOMAIN-CONTAINING PROTEIN"/>
    <property type="match status" value="1"/>
</dbReference>
<dbReference type="AlphaFoldDB" id="A0A6H5IF81"/>
<dbReference type="GO" id="GO:0003964">
    <property type="term" value="F:RNA-directed DNA polymerase activity"/>
    <property type="evidence" value="ECO:0007669"/>
    <property type="project" value="UniProtKB-EC"/>
</dbReference>
<dbReference type="InterPro" id="IPR012337">
    <property type="entry name" value="RNaseH-like_sf"/>
</dbReference>
<name>A0A6H5IF81_9HYME</name>
<evidence type="ECO:0000313" key="3">
    <source>
        <dbReference type="EMBL" id="CAB0034339.1"/>
    </source>
</evidence>
<dbReference type="InterPro" id="IPR036397">
    <property type="entry name" value="RNaseH_sf"/>
</dbReference>
<accession>A0A6H5IF81</accession>
<dbReference type="PANTHER" id="PTHR37984">
    <property type="entry name" value="PROTEIN CBG26694"/>
    <property type="match status" value="1"/>
</dbReference>
<evidence type="ECO:0000313" key="4">
    <source>
        <dbReference type="Proteomes" id="UP000479190"/>
    </source>
</evidence>
<dbReference type="GO" id="GO:0003676">
    <property type="term" value="F:nucleic acid binding"/>
    <property type="evidence" value="ECO:0007669"/>
    <property type="project" value="InterPro"/>
</dbReference>
<proteinExistence type="predicted"/>
<dbReference type="EC" id="2.7.7.49" evidence="1"/>
<evidence type="ECO:0000259" key="2">
    <source>
        <dbReference type="Pfam" id="PF17921"/>
    </source>
</evidence>
<dbReference type="Gene3D" id="1.10.340.70">
    <property type="match status" value="1"/>
</dbReference>
<evidence type="ECO:0000256" key="1">
    <source>
        <dbReference type="ARBA" id="ARBA00012493"/>
    </source>
</evidence>
<gene>
    <name evidence="3" type="ORF">TBRA_LOCUS6237</name>
</gene>
<sequence>MKKRRSLIRTSRTINRVTQRTLSQMLSLASTLPAHRHPTLAAWMRSHRILRPIVLTLTLALPSDIPLQRLEEAQNDDEELALILSQPDFELKLQRLEWLARDTRPIFIYCEVTDETVRPYIPKSLRNEVIALCHNPAHPGPKSTNKLLRRKYVWFTMSKDIYSFVKNCIPCQQKKIARHNKLVPEKFPLPDHRFAHVHIDIVTLNESEGYSYVLTMIDRYSRWPEAVPLQDINANTVARAFVDTWVSRYAAFIVVHFAG</sequence>
<keyword evidence="4" id="KW-1185">Reference proteome</keyword>
<dbReference type="SUPFAM" id="SSF53098">
    <property type="entry name" value="Ribonuclease H-like"/>
    <property type="match status" value="1"/>
</dbReference>
<feature type="domain" description="Integrase zinc-binding" evidence="2">
    <location>
        <begin position="121"/>
        <end position="175"/>
    </location>
</feature>
<dbReference type="InterPro" id="IPR050951">
    <property type="entry name" value="Retrovirus_Pol_polyprotein"/>
</dbReference>
<reference evidence="3 4" key="1">
    <citation type="submission" date="2020-02" db="EMBL/GenBank/DDBJ databases">
        <authorList>
            <person name="Ferguson B K."/>
        </authorList>
    </citation>
    <scope>NUCLEOTIDE SEQUENCE [LARGE SCALE GENOMIC DNA]</scope>
</reference>